<feature type="transmembrane region" description="Helical" evidence="1">
    <location>
        <begin position="12"/>
        <end position="29"/>
    </location>
</feature>
<sequence length="189" mass="21280">MDSIFAADEFKVLASLAVVIVTTVMFVRQSRHRSAADPKVVKDQLERLGAEDYTVLSNVVLSAELGMNDVSHVVVSSYGVFVLTVKTEAGKVFGKEGDREWQIKSGRQRDILYNPLWENRKHVNALEKLTGPVQFIPVVVFTRAVLKGEFGATVVRLKELIPYMEQQKTSCLSNDKRDEIVQKLRNVSR</sequence>
<dbReference type="PROSITE" id="PS50965">
    <property type="entry name" value="NERD"/>
    <property type="match status" value="1"/>
</dbReference>
<evidence type="ECO:0000256" key="1">
    <source>
        <dbReference type="SAM" id="Phobius"/>
    </source>
</evidence>
<dbReference type="InterPro" id="IPR011528">
    <property type="entry name" value="NERD"/>
</dbReference>
<proteinExistence type="predicted"/>
<dbReference type="EMBL" id="UINC01079619">
    <property type="protein sequence ID" value="SVC21779.1"/>
    <property type="molecule type" value="Genomic_DNA"/>
</dbReference>
<accession>A0A382KC74</accession>
<keyword evidence="1" id="KW-0472">Membrane</keyword>
<evidence type="ECO:0000259" key="2">
    <source>
        <dbReference type="PROSITE" id="PS50965"/>
    </source>
</evidence>
<feature type="domain" description="NERD" evidence="2">
    <location>
        <begin position="33"/>
        <end position="149"/>
    </location>
</feature>
<name>A0A382KC74_9ZZZZ</name>
<reference evidence="3" key="1">
    <citation type="submission" date="2018-05" db="EMBL/GenBank/DDBJ databases">
        <authorList>
            <person name="Lanie J.A."/>
            <person name="Ng W.-L."/>
            <person name="Kazmierczak K.M."/>
            <person name="Andrzejewski T.M."/>
            <person name="Davidsen T.M."/>
            <person name="Wayne K.J."/>
            <person name="Tettelin H."/>
            <person name="Glass J.I."/>
            <person name="Rusch D."/>
            <person name="Podicherti R."/>
            <person name="Tsui H.-C.T."/>
            <person name="Winkler M.E."/>
        </authorList>
    </citation>
    <scope>NUCLEOTIDE SEQUENCE</scope>
</reference>
<evidence type="ECO:0000313" key="3">
    <source>
        <dbReference type="EMBL" id="SVC21779.1"/>
    </source>
</evidence>
<keyword evidence="1" id="KW-1133">Transmembrane helix</keyword>
<protein>
    <recommendedName>
        <fullName evidence="2">NERD domain-containing protein</fullName>
    </recommendedName>
</protein>
<dbReference type="Pfam" id="PF08378">
    <property type="entry name" value="NERD"/>
    <property type="match status" value="1"/>
</dbReference>
<keyword evidence="1" id="KW-0812">Transmembrane</keyword>
<dbReference type="AlphaFoldDB" id="A0A382KC74"/>
<gene>
    <name evidence="3" type="ORF">METZ01_LOCUS274633</name>
</gene>
<organism evidence="3">
    <name type="scientific">marine metagenome</name>
    <dbReference type="NCBI Taxonomy" id="408172"/>
    <lineage>
        <taxon>unclassified sequences</taxon>
        <taxon>metagenomes</taxon>
        <taxon>ecological metagenomes</taxon>
    </lineage>
</organism>